<keyword evidence="3" id="KW-1185">Reference proteome</keyword>
<dbReference type="eggNOG" id="ENOG502Z86U">
    <property type="taxonomic scope" value="Bacteria"/>
</dbReference>
<evidence type="ECO:0000313" key="2">
    <source>
        <dbReference type="EMBL" id="GAB55350.1"/>
    </source>
</evidence>
<accession>H5TAM3</accession>
<dbReference type="InterPro" id="IPR046612">
    <property type="entry name" value="DUF6671"/>
</dbReference>
<gene>
    <name evidence="2" type="ORF">GPUN_1226</name>
</gene>
<dbReference type="EMBL" id="BAET01000012">
    <property type="protein sequence ID" value="GAB55350.1"/>
    <property type="molecule type" value="Genomic_DNA"/>
</dbReference>
<dbReference type="RefSeq" id="WP_006004357.1">
    <property type="nucleotide sequence ID" value="NZ_BAET01000012.1"/>
</dbReference>
<dbReference type="Proteomes" id="UP000053586">
    <property type="component" value="Unassembled WGS sequence"/>
</dbReference>
<proteinExistence type="predicted"/>
<feature type="domain" description="DUF6671" evidence="1">
    <location>
        <begin position="68"/>
        <end position="273"/>
    </location>
</feature>
<dbReference type="STRING" id="56804.BAE46_06090"/>
<name>H5TAM3_9ALTE</name>
<reference evidence="2 3" key="1">
    <citation type="journal article" date="2012" name="J. Bacteriol.">
        <title>Genome sequence of proteorhodopsin-containing sea ice bacterium Glaciecola punicea ACAM 611T.</title>
        <authorList>
            <person name="Qin Q.-L."/>
            <person name="Xie B.-B."/>
            <person name="Shu Y.-L."/>
            <person name="Rong J.-C."/>
            <person name="Zhao D.-L."/>
            <person name="Zhang X.-Y."/>
            <person name="Chen X.-L."/>
            <person name="Zhou B.-C."/>
            <person name="Zhanga Y.-Z."/>
        </authorList>
    </citation>
    <scope>NUCLEOTIDE SEQUENCE [LARGE SCALE GENOMIC DNA]</scope>
    <source>
        <strain evidence="2 3">ACAM 611</strain>
    </source>
</reference>
<comment type="caution">
    <text evidence="2">The sequence shown here is derived from an EMBL/GenBank/DDBJ whole genome shotgun (WGS) entry which is preliminary data.</text>
</comment>
<sequence>MTTHFLIEKHIALLTKHGKEDLLRPIFHTAFGAQIERTSAFDTDELGTFDNKIKRTLSPVDAALKKAYLACELTKRTQGLGSEGSFSTFITGATTNTEVIAFVDIKTKIEVIGFAQQFIGLQAIEAKNEIALGEKMQPFIAQFGSSQKWLLLQGKQWHKGLDFSDILPLVKQWPCVVEPDFRAHHCPARQQTIALAAQDVVKRLQSHCPRCRTVNFVQKHGDKDVRFLPCEYCGAKTTKQAPRALKCDACHFEKQSSEVSGSASAAFCTLCNP</sequence>
<dbReference type="AlphaFoldDB" id="H5TAM3"/>
<evidence type="ECO:0000313" key="3">
    <source>
        <dbReference type="Proteomes" id="UP000053586"/>
    </source>
</evidence>
<dbReference type="OrthoDB" id="9793837at2"/>
<evidence type="ECO:0000259" key="1">
    <source>
        <dbReference type="Pfam" id="PF20376"/>
    </source>
</evidence>
<protein>
    <recommendedName>
        <fullName evidence="1">DUF6671 domain-containing protein</fullName>
    </recommendedName>
</protein>
<organism evidence="2 3">
    <name type="scientific">Glaciecola punicea ACAM 611</name>
    <dbReference type="NCBI Taxonomy" id="1121923"/>
    <lineage>
        <taxon>Bacteria</taxon>
        <taxon>Pseudomonadati</taxon>
        <taxon>Pseudomonadota</taxon>
        <taxon>Gammaproteobacteria</taxon>
        <taxon>Alteromonadales</taxon>
        <taxon>Alteromonadaceae</taxon>
        <taxon>Glaciecola</taxon>
    </lineage>
</organism>
<reference evidence="2 3" key="2">
    <citation type="journal article" date="2017" name="Antonie Van Leeuwenhoek">
        <title>Rhizobium rhizosphaerae sp. nov., a novel species isolated from rice rhizosphere.</title>
        <authorList>
            <person name="Zhao J.J."/>
            <person name="Zhang J."/>
            <person name="Zhang R.J."/>
            <person name="Zhang C.W."/>
            <person name="Yin H.Q."/>
            <person name="Zhang X.X."/>
        </authorList>
    </citation>
    <scope>NUCLEOTIDE SEQUENCE [LARGE SCALE GENOMIC DNA]</scope>
    <source>
        <strain evidence="2 3">ACAM 611</strain>
    </source>
</reference>
<dbReference type="Pfam" id="PF20376">
    <property type="entry name" value="DUF6671"/>
    <property type="match status" value="1"/>
</dbReference>